<keyword evidence="4" id="KW-1185">Reference proteome</keyword>
<evidence type="ECO:0000259" key="2">
    <source>
        <dbReference type="Pfam" id="PF07589"/>
    </source>
</evidence>
<dbReference type="EMBL" id="JAAIVB010000080">
    <property type="protein sequence ID" value="NEX64543.1"/>
    <property type="molecule type" value="Genomic_DNA"/>
</dbReference>
<dbReference type="Proteomes" id="UP000482155">
    <property type="component" value="Unassembled WGS sequence"/>
</dbReference>
<keyword evidence="1" id="KW-0812">Transmembrane</keyword>
<protein>
    <submittedName>
        <fullName evidence="3">PEP-CTERM sorting domain-containing protein</fullName>
    </submittedName>
</protein>
<comment type="caution">
    <text evidence="3">The sequence shown here is derived from an EMBL/GenBank/DDBJ whole genome shotgun (WGS) entry which is preliminary data.</text>
</comment>
<reference evidence="3 4" key="1">
    <citation type="submission" date="2020-02" db="EMBL/GenBank/DDBJ databases">
        <authorList>
            <person name="Kim M.K."/>
        </authorList>
    </citation>
    <scope>NUCLEOTIDE SEQUENCE [LARGE SCALE GENOMIC DNA]</scope>
    <source>
        <strain evidence="3 4">17J57-3</strain>
    </source>
</reference>
<keyword evidence="1" id="KW-1133">Transmembrane helix</keyword>
<dbReference type="AlphaFoldDB" id="A0A6B3SUR7"/>
<dbReference type="Pfam" id="PF07589">
    <property type="entry name" value="PEP-CTERM"/>
    <property type="match status" value="1"/>
</dbReference>
<organism evidence="3 4">
    <name type="scientific">Noviherbaspirillum galbum</name>
    <dbReference type="NCBI Taxonomy" id="2709383"/>
    <lineage>
        <taxon>Bacteria</taxon>
        <taxon>Pseudomonadati</taxon>
        <taxon>Pseudomonadota</taxon>
        <taxon>Betaproteobacteria</taxon>
        <taxon>Burkholderiales</taxon>
        <taxon>Oxalobacteraceae</taxon>
        <taxon>Noviherbaspirillum</taxon>
    </lineage>
</organism>
<name>A0A6B3SUR7_9BURK</name>
<keyword evidence="1" id="KW-0472">Membrane</keyword>
<feature type="domain" description="Ice-binding protein C-terminal" evidence="2">
    <location>
        <begin position="51"/>
        <end position="73"/>
    </location>
</feature>
<evidence type="ECO:0000313" key="4">
    <source>
        <dbReference type="Proteomes" id="UP000482155"/>
    </source>
</evidence>
<sequence>MFFNDLAPTAADALAAVTRYDTLGSGNSVLTGLNANDLALIANWDLRRGGTVPEPAGVALLGIGLAGLSLSRRKRATR</sequence>
<gene>
    <name evidence="3" type="ORF">G3574_25975</name>
</gene>
<accession>A0A6B3SUR7</accession>
<dbReference type="InterPro" id="IPR013424">
    <property type="entry name" value="Ice-binding_C"/>
</dbReference>
<evidence type="ECO:0000313" key="3">
    <source>
        <dbReference type="EMBL" id="NEX64543.1"/>
    </source>
</evidence>
<dbReference type="NCBIfam" id="TIGR02595">
    <property type="entry name" value="PEP_CTERM"/>
    <property type="match status" value="1"/>
</dbReference>
<evidence type="ECO:0000256" key="1">
    <source>
        <dbReference type="SAM" id="Phobius"/>
    </source>
</evidence>
<feature type="transmembrane region" description="Helical" evidence="1">
    <location>
        <begin position="52"/>
        <end position="70"/>
    </location>
</feature>
<proteinExistence type="predicted"/>